<protein>
    <recommendedName>
        <fullName evidence="3">Protein kinase domain-containing protein</fullName>
    </recommendedName>
</protein>
<dbReference type="InterPro" id="IPR011009">
    <property type="entry name" value="Kinase-like_dom_sf"/>
</dbReference>
<name>A0A8H8CMM6_PSICU</name>
<reference evidence="2" key="1">
    <citation type="submission" date="2021-02" db="EMBL/GenBank/DDBJ databases">
        <title>Psilocybe cubensis genome.</title>
        <authorList>
            <person name="Mckernan K.J."/>
            <person name="Crawford S."/>
            <person name="Trippe A."/>
            <person name="Kane L.T."/>
            <person name="Mclaughlin S."/>
        </authorList>
    </citation>
    <scope>NUCLEOTIDE SEQUENCE [LARGE SCALE GENOMIC DNA]</scope>
    <source>
        <strain evidence="2">MGC-MH-2018</strain>
    </source>
</reference>
<accession>A0A8H8CMM6</accession>
<comment type="caution">
    <text evidence="2">The sequence shown here is derived from an EMBL/GenBank/DDBJ whole genome shotgun (WGS) entry which is preliminary data.</text>
</comment>
<organism evidence="2">
    <name type="scientific">Psilocybe cubensis</name>
    <name type="common">Psychedelic mushroom</name>
    <name type="synonym">Stropharia cubensis</name>
    <dbReference type="NCBI Taxonomy" id="181762"/>
    <lineage>
        <taxon>Eukaryota</taxon>
        <taxon>Fungi</taxon>
        <taxon>Dikarya</taxon>
        <taxon>Basidiomycota</taxon>
        <taxon>Agaricomycotina</taxon>
        <taxon>Agaricomycetes</taxon>
        <taxon>Agaricomycetidae</taxon>
        <taxon>Agaricales</taxon>
        <taxon>Agaricineae</taxon>
        <taxon>Strophariaceae</taxon>
        <taxon>Psilocybe</taxon>
    </lineage>
</organism>
<feature type="signal peptide" evidence="1">
    <location>
        <begin position="1"/>
        <end position="18"/>
    </location>
</feature>
<dbReference type="EMBL" id="JAFIQS010000003">
    <property type="protein sequence ID" value="KAG5171036.1"/>
    <property type="molecule type" value="Genomic_DNA"/>
</dbReference>
<dbReference type="SUPFAM" id="SSF56112">
    <property type="entry name" value="Protein kinase-like (PK-like)"/>
    <property type="match status" value="1"/>
</dbReference>
<feature type="chain" id="PRO_5034233800" description="Protein kinase domain-containing protein" evidence="1">
    <location>
        <begin position="19"/>
        <end position="414"/>
    </location>
</feature>
<evidence type="ECO:0000256" key="1">
    <source>
        <dbReference type="SAM" id="SignalP"/>
    </source>
</evidence>
<evidence type="ECO:0000313" key="2">
    <source>
        <dbReference type="EMBL" id="KAG5171036.1"/>
    </source>
</evidence>
<dbReference type="AlphaFoldDB" id="A0A8H8CMM6"/>
<sequence>MSAIIGTILAILPTLLLALSKKFHIRAIKLDSYWESLVWTWRITRLKLHFPEKLQDWYYKSDDSDSMVDELYAIKDFWLFLGPFFATRGYIIYQEHPNPHWMGEIVPAPWPPQAKNASYPYARHVRSNEPDPRWILSPRVWPARDTLGREVVIKVISEVDKPTQEMKVFRRLNSKKLRTDPANHTIYALEYITFDKFVFVVMPRWDMSSSPEFETVDQLMSFALIWLQTFDFLHRNKVVHLDFLEQNTGINAVLQFSERFRRTGLRDPKEVRYALLDFGFSIAFPEDTVEEDVRMIRYNSWGLHGIPDNSVIYPYNPFKADIAILASSLQMHVRHLEPIIPELGPFFDSIVDLNDPNQLTAGQAFARFKEICNGLSPEIAGSSFDSWVWYPGGRIKKKHGKPITLADPPSSSCD</sequence>
<proteinExistence type="predicted"/>
<keyword evidence="1" id="KW-0732">Signal</keyword>
<gene>
    <name evidence="2" type="ORF">JR316_003113</name>
</gene>
<dbReference type="Gene3D" id="1.10.510.10">
    <property type="entry name" value="Transferase(Phosphotransferase) domain 1"/>
    <property type="match status" value="1"/>
</dbReference>
<evidence type="ECO:0008006" key="3">
    <source>
        <dbReference type="Google" id="ProtNLM"/>
    </source>
</evidence>